<proteinExistence type="predicted"/>
<evidence type="ECO:0000313" key="1">
    <source>
        <dbReference type="EMBL" id="RNA03373.1"/>
    </source>
</evidence>
<dbReference type="AlphaFoldDB" id="A0A3M7PWH3"/>
<name>A0A3M7PWH3_BRAPC</name>
<accession>A0A3M7PWH3</accession>
<organism evidence="1 2">
    <name type="scientific">Brachionus plicatilis</name>
    <name type="common">Marine rotifer</name>
    <name type="synonym">Brachionus muelleri</name>
    <dbReference type="NCBI Taxonomy" id="10195"/>
    <lineage>
        <taxon>Eukaryota</taxon>
        <taxon>Metazoa</taxon>
        <taxon>Spiralia</taxon>
        <taxon>Gnathifera</taxon>
        <taxon>Rotifera</taxon>
        <taxon>Eurotatoria</taxon>
        <taxon>Monogononta</taxon>
        <taxon>Pseudotrocha</taxon>
        <taxon>Ploima</taxon>
        <taxon>Brachionidae</taxon>
        <taxon>Brachionus</taxon>
    </lineage>
</organism>
<evidence type="ECO:0000313" key="2">
    <source>
        <dbReference type="Proteomes" id="UP000276133"/>
    </source>
</evidence>
<protein>
    <submittedName>
        <fullName evidence="1">Uncharacterized protein</fullName>
    </submittedName>
</protein>
<dbReference type="EMBL" id="REGN01008525">
    <property type="protein sequence ID" value="RNA03373.1"/>
    <property type="molecule type" value="Genomic_DNA"/>
</dbReference>
<gene>
    <name evidence="1" type="ORF">BpHYR1_004805</name>
</gene>
<reference evidence="1 2" key="1">
    <citation type="journal article" date="2018" name="Sci. Rep.">
        <title>Genomic signatures of local adaptation to the degree of environmental predictability in rotifers.</title>
        <authorList>
            <person name="Franch-Gras L."/>
            <person name="Hahn C."/>
            <person name="Garcia-Roger E.M."/>
            <person name="Carmona M.J."/>
            <person name="Serra M."/>
            <person name="Gomez A."/>
        </authorList>
    </citation>
    <scope>NUCLEOTIDE SEQUENCE [LARGE SCALE GENOMIC DNA]</scope>
    <source>
        <strain evidence="1">HYR1</strain>
    </source>
</reference>
<dbReference type="Proteomes" id="UP000276133">
    <property type="component" value="Unassembled WGS sequence"/>
</dbReference>
<sequence>MESLFDVKVGPGQKIERRNIKYRLGLYVEKNITAESWHRKIQLDNRKHLKGLGEFYLSNKFFFSIFCHTAVQVKQDTLKDN</sequence>
<comment type="caution">
    <text evidence="1">The sequence shown here is derived from an EMBL/GenBank/DDBJ whole genome shotgun (WGS) entry which is preliminary data.</text>
</comment>
<keyword evidence="2" id="KW-1185">Reference proteome</keyword>